<comment type="caution">
    <text evidence="2">The sequence shown here is derived from an EMBL/GenBank/DDBJ whole genome shotgun (WGS) entry which is preliminary data.</text>
</comment>
<name>K1T8S8_9ZZZZ</name>
<dbReference type="EMBL" id="AJWZ01007869">
    <property type="protein sequence ID" value="EKC55716.1"/>
    <property type="molecule type" value="Genomic_DNA"/>
</dbReference>
<feature type="domain" description="YopX protein" evidence="1">
    <location>
        <begin position="7"/>
        <end position="72"/>
    </location>
</feature>
<dbReference type="InterPro" id="IPR019096">
    <property type="entry name" value="YopX_protein"/>
</dbReference>
<gene>
    <name evidence="2" type="ORF">OBE_11426</name>
</gene>
<protein>
    <submittedName>
        <fullName evidence="2">Protein containing YopX protein domain protein</fullName>
    </submittedName>
</protein>
<evidence type="ECO:0000313" key="2">
    <source>
        <dbReference type="EMBL" id="EKC55716.1"/>
    </source>
</evidence>
<feature type="non-terminal residue" evidence="2">
    <location>
        <position position="126"/>
    </location>
</feature>
<proteinExistence type="predicted"/>
<dbReference type="SUPFAM" id="SSF159006">
    <property type="entry name" value="YopX-like"/>
    <property type="match status" value="1"/>
</dbReference>
<sequence length="126" mass="14249">MKREILFRGKEIKTGKWIEGDLLRMGGHSFIFPDPAPKGFNQYEVDPETVGQFTGVKDKNGTRIFEGDVIESLDSFDGPIRHRVGFCPEKGYFALFLIKGGDPWAIKVGNPDVGYICQSHIDRWSK</sequence>
<dbReference type="AlphaFoldDB" id="K1T8S8"/>
<dbReference type="Gene3D" id="2.30.30.290">
    <property type="entry name" value="YopX-like domains"/>
    <property type="match status" value="1"/>
</dbReference>
<accession>K1T8S8</accession>
<evidence type="ECO:0000259" key="1">
    <source>
        <dbReference type="Pfam" id="PF09643"/>
    </source>
</evidence>
<organism evidence="2">
    <name type="scientific">human gut metagenome</name>
    <dbReference type="NCBI Taxonomy" id="408170"/>
    <lineage>
        <taxon>unclassified sequences</taxon>
        <taxon>metagenomes</taxon>
        <taxon>organismal metagenomes</taxon>
    </lineage>
</organism>
<reference evidence="2" key="1">
    <citation type="journal article" date="2013" name="Environ. Microbiol.">
        <title>Microbiota from the distal guts of lean and obese adolescents exhibit partial functional redundancy besides clear differences in community structure.</title>
        <authorList>
            <person name="Ferrer M."/>
            <person name="Ruiz A."/>
            <person name="Lanza F."/>
            <person name="Haange S.B."/>
            <person name="Oberbach A."/>
            <person name="Till H."/>
            <person name="Bargiela R."/>
            <person name="Campoy C."/>
            <person name="Segura M.T."/>
            <person name="Richter M."/>
            <person name="von Bergen M."/>
            <person name="Seifert J."/>
            <person name="Suarez A."/>
        </authorList>
    </citation>
    <scope>NUCLEOTIDE SEQUENCE</scope>
</reference>
<dbReference type="InterPro" id="IPR023385">
    <property type="entry name" value="YopX-like_C"/>
</dbReference>
<dbReference type="Pfam" id="PF09643">
    <property type="entry name" value="YopX"/>
    <property type="match status" value="1"/>
</dbReference>